<evidence type="ECO:0000313" key="2">
    <source>
        <dbReference type="Proteomes" id="UP000676336"/>
    </source>
</evidence>
<sequence length="48" mass="5470">MLFDRESTIVVTKFNNLSESVLTAYCQKFGSVIRCLIKTSTQSRNKDP</sequence>
<dbReference type="EMBL" id="CAJOBI010188407">
    <property type="protein sequence ID" value="CAF4952799.1"/>
    <property type="molecule type" value="Genomic_DNA"/>
</dbReference>
<feature type="non-terminal residue" evidence="1">
    <location>
        <position position="48"/>
    </location>
</feature>
<protein>
    <submittedName>
        <fullName evidence="1">Uncharacterized protein</fullName>
    </submittedName>
</protein>
<name>A0A8S3CU94_9BILA</name>
<reference evidence="1" key="1">
    <citation type="submission" date="2021-02" db="EMBL/GenBank/DDBJ databases">
        <authorList>
            <person name="Nowell W R."/>
        </authorList>
    </citation>
    <scope>NUCLEOTIDE SEQUENCE</scope>
</reference>
<accession>A0A8S3CU94</accession>
<comment type="caution">
    <text evidence="1">The sequence shown here is derived from an EMBL/GenBank/DDBJ whole genome shotgun (WGS) entry which is preliminary data.</text>
</comment>
<organism evidence="1 2">
    <name type="scientific">Rotaria magnacalcarata</name>
    <dbReference type="NCBI Taxonomy" id="392030"/>
    <lineage>
        <taxon>Eukaryota</taxon>
        <taxon>Metazoa</taxon>
        <taxon>Spiralia</taxon>
        <taxon>Gnathifera</taxon>
        <taxon>Rotifera</taxon>
        <taxon>Eurotatoria</taxon>
        <taxon>Bdelloidea</taxon>
        <taxon>Philodinida</taxon>
        <taxon>Philodinidae</taxon>
        <taxon>Rotaria</taxon>
    </lineage>
</organism>
<dbReference type="AlphaFoldDB" id="A0A8S3CU94"/>
<gene>
    <name evidence="1" type="ORF">SMN809_LOCUS54206</name>
</gene>
<dbReference type="Proteomes" id="UP000676336">
    <property type="component" value="Unassembled WGS sequence"/>
</dbReference>
<proteinExistence type="predicted"/>
<evidence type="ECO:0000313" key="1">
    <source>
        <dbReference type="EMBL" id="CAF4952799.1"/>
    </source>
</evidence>